<proteinExistence type="predicted"/>
<name>A0A833J923_9HYPH</name>
<evidence type="ECO:0000256" key="1">
    <source>
        <dbReference type="SAM" id="MobiDB-lite"/>
    </source>
</evidence>
<dbReference type="EMBL" id="WEKV01000006">
    <property type="protein sequence ID" value="KAB7786632.1"/>
    <property type="molecule type" value="Genomic_DNA"/>
</dbReference>
<comment type="caution">
    <text evidence="2">The sequence shown here is derived from an EMBL/GenBank/DDBJ whole genome shotgun (WGS) entry which is preliminary data.</text>
</comment>
<feature type="region of interest" description="Disordered" evidence="1">
    <location>
        <begin position="1"/>
        <end position="43"/>
    </location>
</feature>
<sequence length="69" mass="7345">MRAIIREQPPVAAPIPSPLPCSRHGGHVDDAGSTIEPAGASLTDRPATATTFLIRGVPRPHTLSRLARW</sequence>
<organism evidence="2 3">
    <name type="scientific">Methylorubrum populi</name>
    <dbReference type="NCBI Taxonomy" id="223967"/>
    <lineage>
        <taxon>Bacteria</taxon>
        <taxon>Pseudomonadati</taxon>
        <taxon>Pseudomonadota</taxon>
        <taxon>Alphaproteobacteria</taxon>
        <taxon>Hyphomicrobiales</taxon>
        <taxon>Methylobacteriaceae</taxon>
        <taxon>Methylorubrum</taxon>
    </lineage>
</organism>
<gene>
    <name evidence="2" type="ORF">F8B43_0986</name>
</gene>
<evidence type="ECO:0000313" key="3">
    <source>
        <dbReference type="Proteomes" id="UP000469949"/>
    </source>
</evidence>
<reference evidence="2 3" key="1">
    <citation type="submission" date="2019-10" db="EMBL/GenBank/DDBJ databases">
        <title>Draft Genome Sequence of the Caffeine Degrading Methylotroph Methylorubrum populi PINKEL.</title>
        <authorList>
            <person name="Dawson S.C."/>
            <person name="Zhang X."/>
            <person name="Wright M.E."/>
            <person name="Sharma G."/>
            <person name="Langner J.T."/>
            <person name="Ditty J.L."/>
            <person name="Subuyuj G.A."/>
        </authorList>
    </citation>
    <scope>NUCLEOTIDE SEQUENCE [LARGE SCALE GENOMIC DNA]</scope>
    <source>
        <strain evidence="2 3">Pinkel</strain>
    </source>
</reference>
<dbReference type="Proteomes" id="UP000469949">
    <property type="component" value="Unassembled WGS sequence"/>
</dbReference>
<dbReference type="AlphaFoldDB" id="A0A833J923"/>
<evidence type="ECO:0000313" key="2">
    <source>
        <dbReference type="EMBL" id="KAB7786632.1"/>
    </source>
</evidence>
<accession>A0A833J923</accession>
<protein>
    <submittedName>
        <fullName evidence="2">Uncharacterized protein</fullName>
    </submittedName>
</protein>